<evidence type="ECO:0000313" key="1">
    <source>
        <dbReference type="EnsemblMetazoa" id="XP_029341556.1"/>
    </source>
</evidence>
<name>A0A8R2NJV1_ACYPI</name>
<accession>A0A8R2NJV1</accession>
<organism evidence="1 2">
    <name type="scientific">Acyrthosiphon pisum</name>
    <name type="common">Pea aphid</name>
    <dbReference type="NCBI Taxonomy" id="7029"/>
    <lineage>
        <taxon>Eukaryota</taxon>
        <taxon>Metazoa</taxon>
        <taxon>Ecdysozoa</taxon>
        <taxon>Arthropoda</taxon>
        <taxon>Hexapoda</taxon>
        <taxon>Insecta</taxon>
        <taxon>Pterygota</taxon>
        <taxon>Neoptera</taxon>
        <taxon>Paraneoptera</taxon>
        <taxon>Hemiptera</taxon>
        <taxon>Sternorrhyncha</taxon>
        <taxon>Aphidomorpha</taxon>
        <taxon>Aphidoidea</taxon>
        <taxon>Aphididae</taxon>
        <taxon>Macrosiphini</taxon>
        <taxon>Acyrthosiphon</taxon>
    </lineage>
</organism>
<sequence>MLKVLALTRLIGDSILSETVRRKMQKIFTDKFLPNYSYIGHKGKLLLSNLQSCTIIFDEVHKMKKYHDIPFKDIEKSIKLWMAQASERIKKRNEKNTKDKSVNNVT</sequence>
<dbReference type="AlphaFoldDB" id="A0A8R2NJV1"/>
<evidence type="ECO:0008006" key="3">
    <source>
        <dbReference type="Google" id="ProtNLM"/>
    </source>
</evidence>
<dbReference type="OrthoDB" id="6591746at2759"/>
<reference evidence="1" key="2">
    <citation type="submission" date="2022-06" db="UniProtKB">
        <authorList>
            <consortium name="EnsemblMetazoa"/>
        </authorList>
    </citation>
    <scope>IDENTIFICATION</scope>
</reference>
<keyword evidence="2" id="KW-1185">Reference proteome</keyword>
<protein>
    <recommendedName>
        <fullName evidence="3">DUF4806 domain-containing protein</fullName>
    </recommendedName>
</protein>
<dbReference type="KEGG" id="api:100573417"/>
<dbReference type="Proteomes" id="UP000007819">
    <property type="component" value="Chromosome X"/>
</dbReference>
<proteinExistence type="predicted"/>
<dbReference type="EnsemblMetazoa" id="XM_029485696.1">
    <property type="protein sequence ID" value="XP_029341556.1"/>
    <property type="gene ID" value="LOC100573417"/>
</dbReference>
<dbReference type="RefSeq" id="XP_029341556.1">
    <property type="nucleotide sequence ID" value="XM_029485696.1"/>
</dbReference>
<evidence type="ECO:0000313" key="2">
    <source>
        <dbReference type="Proteomes" id="UP000007819"/>
    </source>
</evidence>
<dbReference type="GeneID" id="100573417"/>
<reference evidence="2" key="1">
    <citation type="submission" date="2010-06" db="EMBL/GenBank/DDBJ databases">
        <authorList>
            <person name="Jiang H."/>
            <person name="Abraham K."/>
            <person name="Ali S."/>
            <person name="Alsbrooks S.L."/>
            <person name="Anim B.N."/>
            <person name="Anosike U.S."/>
            <person name="Attaway T."/>
            <person name="Bandaranaike D.P."/>
            <person name="Battles P.K."/>
            <person name="Bell S.N."/>
            <person name="Bell A.V."/>
            <person name="Beltran B."/>
            <person name="Bickham C."/>
            <person name="Bustamante Y."/>
            <person name="Caleb T."/>
            <person name="Canada A."/>
            <person name="Cardenas V."/>
            <person name="Carter K."/>
            <person name="Chacko J."/>
            <person name="Chandrabose M.N."/>
            <person name="Chavez D."/>
            <person name="Chavez A."/>
            <person name="Chen L."/>
            <person name="Chu H.-S."/>
            <person name="Claassen K.J."/>
            <person name="Cockrell R."/>
            <person name="Collins M."/>
            <person name="Cooper J.A."/>
            <person name="Cree A."/>
            <person name="Curry S.M."/>
            <person name="Da Y."/>
            <person name="Dao M.D."/>
            <person name="Das B."/>
            <person name="Davila M.-L."/>
            <person name="Davy-Carroll L."/>
            <person name="Denson S."/>
            <person name="Dinh H."/>
            <person name="Ebong V.E."/>
            <person name="Edwards J.R."/>
            <person name="Egan A."/>
            <person name="El-Daye J."/>
            <person name="Escobedo L."/>
            <person name="Fernandez S."/>
            <person name="Fernando P.R."/>
            <person name="Flagg N."/>
            <person name="Forbes L.D."/>
            <person name="Fowler R.G."/>
            <person name="Fu Q."/>
            <person name="Gabisi R.A."/>
            <person name="Ganer J."/>
            <person name="Garbino Pronczuk A."/>
            <person name="Garcia R.M."/>
            <person name="Garner T."/>
            <person name="Garrett T.E."/>
            <person name="Gonzalez D.A."/>
            <person name="Hamid H."/>
            <person name="Hawkins E.S."/>
            <person name="Hirani K."/>
            <person name="Hogues M.E."/>
            <person name="Hollins B."/>
            <person name="Hsiao C.-H."/>
            <person name="Jabil R."/>
            <person name="James M.L."/>
            <person name="Jhangiani S.N."/>
            <person name="Johnson B."/>
            <person name="Johnson Q."/>
            <person name="Joshi V."/>
            <person name="Kalu J.B."/>
            <person name="Kam C."/>
            <person name="Kashfia A."/>
            <person name="Keebler J."/>
            <person name="Kisamo H."/>
            <person name="Kovar C.L."/>
            <person name="Lago L.A."/>
            <person name="Lai C.-Y."/>
            <person name="Laidlaw J."/>
            <person name="Lara F."/>
            <person name="Le T.-K."/>
            <person name="Lee S.L."/>
            <person name="Legall F.H."/>
            <person name="Lemon S.J."/>
            <person name="Lewis L.R."/>
            <person name="Li B."/>
            <person name="Liu Y."/>
            <person name="Liu Y.-S."/>
            <person name="Lopez J."/>
            <person name="Lozado R.J."/>
            <person name="Lu J."/>
            <person name="Madu R.C."/>
            <person name="Maheshwari M."/>
            <person name="Maheshwari R."/>
            <person name="Malloy K."/>
            <person name="Martinez E."/>
            <person name="Mathew T."/>
            <person name="Mercado I.C."/>
            <person name="Mercado C."/>
            <person name="Meyer B."/>
            <person name="Montgomery K."/>
            <person name="Morgan M.B."/>
            <person name="Munidasa M."/>
            <person name="Nazareth L.V."/>
            <person name="Nelson J."/>
            <person name="Ng B.M."/>
            <person name="Nguyen N.B."/>
            <person name="Nguyen P.Q."/>
            <person name="Nguyen T."/>
            <person name="Obregon M."/>
            <person name="Okwuonu G.O."/>
            <person name="Onwere C.G."/>
            <person name="Orozco G."/>
            <person name="Parra A."/>
            <person name="Patel S."/>
            <person name="Patil S."/>
            <person name="Perez A."/>
            <person name="Perez Y."/>
            <person name="Pham C."/>
            <person name="Primus E.L."/>
            <person name="Pu L.-L."/>
            <person name="Puazo M."/>
            <person name="Qin X."/>
            <person name="Quiroz J.B."/>
            <person name="Reese J."/>
            <person name="Richards S."/>
            <person name="Rives C.M."/>
            <person name="Robberts R."/>
            <person name="Ruiz S.J."/>
            <person name="Ruiz M.J."/>
            <person name="Santibanez J."/>
            <person name="Schneider B.W."/>
            <person name="Sisson I."/>
            <person name="Smith M."/>
            <person name="Sodergren E."/>
            <person name="Song X.-Z."/>
            <person name="Song B.B."/>
            <person name="Summersgill H."/>
            <person name="Thelus R."/>
            <person name="Thornton R.D."/>
            <person name="Trejos Z.Y."/>
            <person name="Usmani K."/>
            <person name="Vattathil S."/>
            <person name="Villasana D."/>
            <person name="Walker D.L."/>
            <person name="Wang S."/>
            <person name="Wang K."/>
            <person name="White C.S."/>
            <person name="Williams A.C."/>
            <person name="Williamson J."/>
            <person name="Wilson K."/>
            <person name="Woghiren I.O."/>
            <person name="Woodworth J.R."/>
            <person name="Worley K.C."/>
            <person name="Wright R.A."/>
            <person name="Wu W."/>
            <person name="Young L."/>
            <person name="Zhang L."/>
            <person name="Zhang J."/>
            <person name="Zhu Y."/>
            <person name="Muzny D.M."/>
            <person name="Weinstock G."/>
            <person name="Gibbs R.A."/>
        </authorList>
    </citation>
    <scope>NUCLEOTIDE SEQUENCE [LARGE SCALE GENOMIC DNA]</scope>
    <source>
        <strain evidence="2">LSR1</strain>
    </source>
</reference>